<dbReference type="Gene3D" id="1.10.760.10">
    <property type="entry name" value="Cytochrome c-like domain"/>
    <property type="match status" value="1"/>
</dbReference>
<evidence type="ECO:0000256" key="3">
    <source>
        <dbReference type="ARBA" id="ARBA00023004"/>
    </source>
</evidence>
<dbReference type="SUPFAM" id="SSF46626">
    <property type="entry name" value="Cytochrome c"/>
    <property type="match status" value="1"/>
</dbReference>
<accession>A6DJ48</accession>
<dbReference type="InterPro" id="IPR009056">
    <property type="entry name" value="Cyt_c-like_dom"/>
</dbReference>
<organism evidence="7 8">
    <name type="scientific">Lentisphaera araneosa HTCC2155</name>
    <dbReference type="NCBI Taxonomy" id="313628"/>
    <lineage>
        <taxon>Bacteria</taxon>
        <taxon>Pseudomonadati</taxon>
        <taxon>Lentisphaerota</taxon>
        <taxon>Lentisphaeria</taxon>
        <taxon>Lentisphaerales</taxon>
        <taxon>Lentisphaeraceae</taxon>
        <taxon>Lentisphaera</taxon>
    </lineage>
</organism>
<dbReference type="PROSITE" id="PS51007">
    <property type="entry name" value="CYTC"/>
    <property type="match status" value="1"/>
</dbReference>
<evidence type="ECO:0000313" key="8">
    <source>
        <dbReference type="Proteomes" id="UP000004947"/>
    </source>
</evidence>
<dbReference type="AlphaFoldDB" id="A6DJ48"/>
<keyword evidence="8" id="KW-1185">Reference proteome</keyword>
<feature type="domain" description="Cytochrome c" evidence="6">
    <location>
        <begin position="64"/>
        <end position="143"/>
    </location>
</feature>
<proteinExistence type="predicted"/>
<evidence type="ECO:0000256" key="1">
    <source>
        <dbReference type="ARBA" id="ARBA00022617"/>
    </source>
</evidence>
<dbReference type="RefSeq" id="WP_007277924.1">
    <property type="nucleotide sequence ID" value="NZ_ABCK01000005.1"/>
</dbReference>
<keyword evidence="5" id="KW-0732">Signal</keyword>
<feature type="chain" id="PRO_5002691152" evidence="5">
    <location>
        <begin position="35"/>
        <end position="464"/>
    </location>
</feature>
<evidence type="ECO:0000259" key="6">
    <source>
        <dbReference type="PROSITE" id="PS51007"/>
    </source>
</evidence>
<evidence type="ECO:0000313" key="7">
    <source>
        <dbReference type="EMBL" id="EDM28484.1"/>
    </source>
</evidence>
<protein>
    <submittedName>
        <fullName evidence="7">Cytochrome c oxidase, cbb3-type, subunit III</fullName>
    </submittedName>
</protein>
<feature type="signal peptide" evidence="5">
    <location>
        <begin position="1"/>
        <end position="34"/>
    </location>
</feature>
<dbReference type="GO" id="GO:0046872">
    <property type="term" value="F:metal ion binding"/>
    <property type="evidence" value="ECO:0007669"/>
    <property type="project" value="UniProtKB-KW"/>
</dbReference>
<dbReference type="EMBL" id="ABCK01000005">
    <property type="protein sequence ID" value="EDM28484.1"/>
    <property type="molecule type" value="Genomic_DNA"/>
</dbReference>
<dbReference type="Pfam" id="PF13442">
    <property type="entry name" value="Cytochrome_CBB3"/>
    <property type="match status" value="1"/>
</dbReference>
<dbReference type="InterPro" id="IPR036909">
    <property type="entry name" value="Cyt_c-like_dom_sf"/>
</dbReference>
<dbReference type="eggNOG" id="COG2010">
    <property type="taxonomic scope" value="Bacteria"/>
</dbReference>
<dbReference type="Proteomes" id="UP000004947">
    <property type="component" value="Unassembled WGS sequence"/>
</dbReference>
<dbReference type="GO" id="GO:0020037">
    <property type="term" value="F:heme binding"/>
    <property type="evidence" value="ECO:0007669"/>
    <property type="project" value="InterPro"/>
</dbReference>
<sequence length="464" mass="51049">MINFKNINQTKRGSRFSSLMLIGALGFCASSLNAGIKIPTKEIITPDYITEADLKIIAKSKHKKALAEGEKIYKQICFTCHGLKLEGAVGPSLKDGEWLHGSKPSDLVRNIAKGFSDKGMMAMETMYSKEQIESVAAYVLSHSSGMKDLAYEVRPGAGGLEKGLTQAAFKKGVLPKQLIQFDMMESDEAAVISYTGKMYFANNVNFGLLVTANSDFRITMANDILLESLNGKGADFNDKTRRACEGGWYPIRIDYLYRGKDSKFTATLSPRKQDKFELSADSKKLKTPPYFETIEEMPRVVRFDYKNLPPRSMAVGVPKGEYYALLNATNGGLYSVWKGKDFVESSGQRNGRAGSPAIIGDPQVFSSEKGVYLWDAKNEKNLDYKGYDVGESVVFRYEHEGVEIHITPQLKGAQFGLDIEFSAALKSPLVLNLGESKIKVSGGSVNQGAVQLPKGHSNTLKLSL</sequence>
<evidence type="ECO:0000256" key="2">
    <source>
        <dbReference type="ARBA" id="ARBA00022723"/>
    </source>
</evidence>
<dbReference type="OrthoDB" id="9811281at2"/>
<evidence type="ECO:0000256" key="4">
    <source>
        <dbReference type="PROSITE-ProRule" id="PRU00433"/>
    </source>
</evidence>
<gene>
    <name evidence="7" type="ORF">LNTAR_11226</name>
</gene>
<comment type="caution">
    <text evidence="7">The sequence shown here is derived from an EMBL/GenBank/DDBJ whole genome shotgun (WGS) entry which is preliminary data.</text>
</comment>
<keyword evidence="2 4" id="KW-0479">Metal-binding</keyword>
<dbReference type="STRING" id="313628.LNTAR_11226"/>
<name>A6DJ48_9BACT</name>
<keyword evidence="1 4" id="KW-0349">Heme</keyword>
<reference evidence="7 8" key="1">
    <citation type="journal article" date="2010" name="J. Bacteriol.">
        <title>Genome sequence of Lentisphaera araneosa HTCC2155T, the type species of the order Lentisphaerales in the phylum Lentisphaerae.</title>
        <authorList>
            <person name="Thrash J.C."/>
            <person name="Cho J.C."/>
            <person name="Vergin K.L."/>
            <person name="Morris R.M."/>
            <person name="Giovannoni S.J."/>
        </authorList>
    </citation>
    <scope>NUCLEOTIDE SEQUENCE [LARGE SCALE GENOMIC DNA]</scope>
    <source>
        <strain evidence="7 8">HTCC2155</strain>
    </source>
</reference>
<keyword evidence="3 4" id="KW-0408">Iron</keyword>
<dbReference type="GO" id="GO:0009055">
    <property type="term" value="F:electron transfer activity"/>
    <property type="evidence" value="ECO:0007669"/>
    <property type="project" value="InterPro"/>
</dbReference>
<evidence type="ECO:0000256" key="5">
    <source>
        <dbReference type="SAM" id="SignalP"/>
    </source>
</evidence>